<name>A0AAV4K1B9_9DEIO</name>
<reference evidence="1" key="2">
    <citation type="journal article" date="2014" name="Int. J. Syst. Evol. Microbiol.">
        <title>Complete genome sequence of Corynebacterium casei LMG S-19264T (=DSM 44701T), isolated from a smear-ripened cheese.</title>
        <authorList>
            <consortium name="US DOE Joint Genome Institute (JGI-PGF)"/>
            <person name="Walter F."/>
            <person name="Albersmeier A."/>
            <person name="Kalinowski J."/>
            <person name="Ruckert C."/>
        </authorList>
    </citation>
    <scope>NUCLEOTIDE SEQUENCE</scope>
    <source>
        <strain evidence="1">CGMCC 1.8885</strain>
    </source>
</reference>
<evidence type="ECO:0000313" key="2">
    <source>
        <dbReference type="EMBL" id="GGP28707.1"/>
    </source>
</evidence>
<sequence length="227" mass="23616">MLTVANTNTALDAANARGSGQIIYFDPITPEGLATGNGFLDLGYFPEGTRISPNIEVNREDLLAAGRESGASVRIASVIANSTIGYEIPVLTPDAQVRALHAGAGAVIATGETLAGVRAYQINPEAAVVGRFVFVKKRPNGPHTVIWHPRFELSANGTADGDANSETLNFVGSVQAYRYKPAEAFAGMVTAIGQYGVMFEAPTDAGLDALLTALDAEALPDATPAQA</sequence>
<dbReference type="GeneID" id="59164568"/>
<dbReference type="Proteomes" id="UP000630135">
    <property type="component" value="Unassembled WGS sequence"/>
</dbReference>
<dbReference type="EMBL" id="BMLZ01000003">
    <property type="protein sequence ID" value="GGP28707.1"/>
    <property type="molecule type" value="Genomic_DNA"/>
</dbReference>
<reference evidence="2" key="1">
    <citation type="journal article" date="2014" name="Int. J. Syst. Evol. Microbiol.">
        <title>Complete genome of a new Firmicutes species belonging to the dominant human colonic microbiota ('Ruminococcus bicirculans') reveals two chromosomes and a selective capacity to utilize plant glucans.</title>
        <authorList>
            <consortium name="NISC Comparative Sequencing Program"/>
            <person name="Wegmann U."/>
            <person name="Louis P."/>
            <person name="Goesmann A."/>
            <person name="Henrissat B."/>
            <person name="Duncan S.H."/>
            <person name="Flint H.J."/>
        </authorList>
    </citation>
    <scope>NUCLEOTIDE SEQUENCE</scope>
    <source>
        <strain evidence="2">CGMCC 1.8884</strain>
    </source>
</reference>
<comment type="caution">
    <text evidence="1">The sequence shown here is derived from an EMBL/GenBank/DDBJ whole genome shotgun (WGS) entry which is preliminary data.</text>
</comment>
<evidence type="ECO:0000313" key="4">
    <source>
        <dbReference type="Proteomes" id="UP000652720"/>
    </source>
</evidence>
<evidence type="ECO:0000313" key="1">
    <source>
        <dbReference type="EMBL" id="GGI75318.1"/>
    </source>
</evidence>
<proteinExistence type="predicted"/>
<reference evidence="1" key="4">
    <citation type="submission" date="2023-08" db="EMBL/GenBank/DDBJ databases">
        <authorList>
            <person name="Sun Q."/>
            <person name="Zhou Y."/>
        </authorList>
    </citation>
    <scope>NUCLEOTIDE SEQUENCE</scope>
    <source>
        <strain evidence="2">CGMCC 1.8884</strain>
        <strain evidence="1">CGMCC 1.8885</strain>
    </source>
</reference>
<dbReference type="Proteomes" id="UP000652720">
    <property type="component" value="Unassembled WGS sequence"/>
</dbReference>
<evidence type="ECO:0000313" key="3">
    <source>
        <dbReference type="Proteomes" id="UP000630135"/>
    </source>
</evidence>
<dbReference type="AlphaFoldDB" id="A0AAV4K1B9"/>
<accession>A0AAV4K1B9</accession>
<keyword evidence="3" id="KW-1185">Reference proteome</keyword>
<organism evidence="1 4">
    <name type="scientific">Deinococcus wulumuqiensis</name>
    <dbReference type="NCBI Taxonomy" id="980427"/>
    <lineage>
        <taxon>Bacteria</taxon>
        <taxon>Thermotogati</taxon>
        <taxon>Deinococcota</taxon>
        <taxon>Deinococci</taxon>
        <taxon>Deinococcales</taxon>
        <taxon>Deinococcaceae</taxon>
        <taxon>Deinococcus</taxon>
    </lineage>
</organism>
<dbReference type="RefSeq" id="WP_017869193.1">
    <property type="nucleotide sequence ID" value="NZ_BMLZ01000003.1"/>
</dbReference>
<reference evidence="3" key="3">
    <citation type="journal article" date="2019" name="Int. J. Syst. Evol. Microbiol.">
        <title>The Global Catalogue of Microorganisms (GCM) 10K type strain sequencing project: providing services to taxonomists for standard genome sequencing and annotation.</title>
        <authorList>
            <consortium name="The Broad Institute Genomics Platform"/>
            <consortium name="The Broad Institute Genome Sequencing Center for Infectious Disease"/>
            <person name="Wu L."/>
            <person name="Ma J."/>
        </authorList>
    </citation>
    <scope>NUCLEOTIDE SEQUENCE [LARGE SCALE GENOMIC DNA]</scope>
    <source>
        <strain evidence="3">CGMCC 1.8884</strain>
    </source>
</reference>
<dbReference type="EMBL" id="BMMA01000004">
    <property type="protein sequence ID" value="GGI75318.1"/>
    <property type="molecule type" value="Genomic_DNA"/>
</dbReference>
<protein>
    <submittedName>
        <fullName evidence="1">Uncharacterized protein</fullName>
    </submittedName>
</protein>
<gene>
    <name evidence="2" type="ORF">GCM10008021_03580</name>
    <name evidence="1" type="ORF">GCM10010914_06910</name>
</gene>